<protein>
    <submittedName>
        <fullName evidence="2">Mucin-17 isoform X1</fullName>
    </submittedName>
</protein>
<dbReference type="KEGG" id="qsa:O6P43_016450"/>
<feature type="compositionally biased region" description="Low complexity" evidence="1">
    <location>
        <begin position="174"/>
        <end position="249"/>
    </location>
</feature>
<evidence type="ECO:0000313" key="3">
    <source>
        <dbReference type="Proteomes" id="UP001163823"/>
    </source>
</evidence>
<feature type="compositionally biased region" description="Pro residues" evidence="1">
    <location>
        <begin position="330"/>
        <end position="351"/>
    </location>
</feature>
<feature type="compositionally biased region" description="Low complexity" evidence="1">
    <location>
        <begin position="257"/>
        <end position="270"/>
    </location>
</feature>
<dbReference type="PANTHER" id="PTHR31949:SF2">
    <property type="entry name" value="OS05G0480600 PROTEIN"/>
    <property type="match status" value="1"/>
</dbReference>
<feature type="compositionally biased region" description="Polar residues" evidence="1">
    <location>
        <begin position="147"/>
        <end position="166"/>
    </location>
</feature>
<dbReference type="AlphaFoldDB" id="A0AAD7LNB2"/>
<evidence type="ECO:0000313" key="2">
    <source>
        <dbReference type="EMBL" id="KAJ7961052.1"/>
    </source>
</evidence>
<feature type="region of interest" description="Disordered" evidence="1">
    <location>
        <begin position="121"/>
        <end position="408"/>
    </location>
</feature>
<feature type="compositionally biased region" description="Low complexity" evidence="1">
    <location>
        <begin position="278"/>
        <end position="312"/>
    </location>
</feature>
<dbReference type="GO" id="GO:0043622">
    <property type="term" value="P:cortical microtubule organization"/>
    <property type="evidence" value="ECO:0007669"/>
    <property type="project" value="TreeGrafter"/>
</dbReference>
<organism evidence="2 3">
    <name type="scientific">Quillaja saponaria</name>
    <name type="common">Soap bark tree</name>
    <dbReference type="NCBI Taxonomy" id="32244"/>
    <lineage>
        <taxon>Eukaryota</taxon>
        <taxon>Viridiplantae</taxon>
        <taxon>Streptophyta</taxon>
        <taxon>Embryophyta</taxon>
        <taxon>Tracheophyta</taxon>
        <taxon>Spermatophyta</taxon>
        <taxon>Magnoliopsida</taxon>
        <taxon>eudicotyledons</taxon>
        <taxon>Gunneridae</taxon>
        <taxon>Pentapetalae</taxon>
        <taxon>rosids</taxon>
        <taxon>fabids</taxon>
        <taxon>Fabales</taxon>
        <taxon>Quillajaceae</taxon>
        <taxon>Quillaja</taxon>
    </lineage>
</organism>
<name>A0AAD7LNB2_QUISA</name>
<accession>A0AAD7LNB2</accession>
<feature type="compositionally biased region" description="Polar residues" evidence="1">
    <location>
        <begin position="378"/>
        <end position="389"/>
    </location>
</feature>
<dbReference type="PANTHER" id="PTHR31949">
    <property type="entry name" value="GASTRIC MUCIN-LIKE PROTEIN"/>
    <property type="match status" value="1"/>
</dbReference>
<proteinExistence type="predicted"/>
<dbReference type="GO" id="GO:0055028">
    <property type="term" value="C:cortical microtubule"/>
    <property type="evidence" value="ECO:0007669"/>
    <property type="project" value="TreeGrafter"/>
</dbReference>
<feature type="compositionally biased region" description="Polar residues" evidence="1">
    <location>
        <begin position="313"/>
        <end position="323"/>
    </location>
</feature>
<gene>
    <name evidence="2" type="ORF">O6P43_016450</name>
</gene>
<keyword evidence="3" id="KW-1185">Reference proteome</keyword>
<comment type="caution">
    <text evidence="2">The sequence shown here is derived from an EMBL/GenBank/DDBJ whole genome shotgun (WGS) entry which is preliminary data.</text>
</comment>
<reference evidence="2" key="1">
    <citation type="journal article" date="2023" name="Science">
        <title>Elucidation of the pathway for biosynthesis of saponin adjuvants from the soapbark tree.</title>
        <authorList>
            <person name="Reed J."/>
            <person name="Orme A."/>
            <person name="El-Demerdash A."/>
            <person name="Owen C."/>
            <person name="Martin L.B.B."/>
            <person name="Misra R.C."/>
            <person name="Kikuchi S."/>
            <person name="Rejzek M."/>
            <person name="Martin A.C."/>
            <person name="Harkess A."/>
            <person name="Leebens-Mack J."/>
            <person name="Louveau T."/>
            <person name="Stephenson M.J."/>
            <person name="Osbourn A."/>
        </authorList>
    </citation>
    <scope>NUCLEOTIDE SEQUENCE</scope>
    <source>
        <strain evidence="2">S10</strain>
    </source>
</reference>
<sequence length="601" mass="64460">MEMVVRIEIWDSYCKLVAVAMMSSRNVRESLFGPRNIAVGSQQHHRRGQSLVGVYKESDENLDLFSKSRRTLSVASSDESSDVSVKLGRLSVGSAKVARNGIDDLLSSTDGGKHDYDWLLTPPGTPVFPSTEGESQPSLQPPRGSSLVRSTSTAKASRLSVSQSENNHSRPARSSSVSRSSISNSQYSTYTSNRSSSILNTSSASVSSYIRPSSPITRSSSAARPSTPSSRPTLSRPSTPSRARPVAASTAFDRSRPSQSSRPSTPNSRPQIPANLHSQAAPPARSFSRPSTPTRRTPVPSSSPSPGSSTSAGRVTTNGRNSAPSSRPSSPLPRVRPPPQPVVPPDFPLDTPPNLRTTLPDRPVSAGRSRPGVALSMKGNSESQASTNMPRRHSSPIVTRGRSAEPTGRGRIHANGHFADAPDARKVSHAPELAMRKPVKASTTATDSTGFGRTISKKSLDMAIRHMDIRNSSGNIRSLSSTTLFPQSVRNSTLKTQSARGLSALASVDMNSSPQRSNNGVVVDNGDNINRIAINGTERDEGRYSAKLSEADIFESSRYDAILLKEDLKNTNWLHSADEKCDEGPIFDNGFESLPEPFGLL</sequence>
<dbReference type="EMBL" id="JARAOO010000007">
    <property type="protein sequence ID" value="KAJ7961052.1"/>
    <property type="molecule type" value="Genomic_DNA"/>
</dbReference>
<evidence type="ECO:0000256" key="1">
    <source>
        <dbReference type="SAM" id="MobiDB-lite"/>
    </source>
</evidence>
<dbReference type="Proteomes" id="UP001163823">
    <property type="component" value="Chromosome 7"/>
</dbReference>